<keyword evidence="11" id="KW-1185">Reference proteome</keyword>
<evidence type="ECO:0000256" key="6">
    <source>
        <dbReference type="ARBA" id="ARBA00023273"/>
    </source>
</evidence>
<dbReference type="GO" id="GO:0048788">
    <property type="term" value="C:cytoskeleton of presynaptic active zone"/>
    <property type="evidence" value="ECO:0007669"/>
    <property type="project" value="TreeGrafter"/>
</dbReference>
<keyword evidence="2" id="KW-0677">Repeat</keyword>
<dbReference type="Proteomes" id="UP000472270">
    <property type="component" value="Unassembled WGS sequence"/>
</dbReference>
<feature type="region of interest" description="Disordered" evidence="8">
    <location>
        <begin position="1"/>
        <end position="112"/>
    </location>
</feature>
<keyword evidence="3" id="KW-0863">Zinc-finger</keyword>
<keyword evidence="4" id="KW-0862">Zinc</keyword>
<protein>
    <recommendedName>
        <fullName evidence="9">Zinc finger piccolo-type domain-containing protein</fullName>
    </recommendedName>
</protein>
<feature type="compositionally biased region" description="Low complexity" evidence="8">
    <location>
        <begin position="14"/>
        <end position="29"/>
    </location>
</feature>
<comment type="subcellular location">
    <subcellularLocation>
        <location evidence="7">Presynaptic active zone</location>
    </subcellularLocation>
</comment>
<dbReference type="SUPFAM" id="SSF57903">
    <property type="entry name" value="FYVE/PHD zinc finger"/>
    <property type="match status" value="1"/>
</dbReference>
<reference evidence="10" key="1">
    <citation type="submission" date="2025-08" db="UniProtKB">
        <authorList>
            <consortium name="Ensembl"/>
        </authorList>
    </citation>
    <scope>IDENTIFICATION</scope>
</reference>
<dbReference type="PANTHER" id="PTHR14113">
    <property type="entry name" value="PICCOLO/BASSOON"/>
    <property type="match status" value="1"/>
</dbReference>
<keyword evidence="6" id="KW-0966">Cell projection</keyword>
<evidence type="ECO:0000313" key="11">
    <source>
        <dbReference type="Proteomes" id="UP000472270"/>
    </source>
</evidence>
<feature type="compositionally biased region" description="Low complexity" evidence="8">
    <location>
        <begin position="211"/>
        <end position="230"/>
    </location>
</feature>
<feature type="region of interest" description="Disordered" evidence="8">
    <location>
        <begin position="130"/>
        <end position="151"/>
    </location>
</feature>
<organism evidence="10 11">
    <name type="scientific">Sinocyclocheilus rhinocerous</name>
    <dbReference type="NCBI Taxonomy" id="307959"/>
    <lineage>
        <taxon>Eukaryota</taxon>
        <taxon>Metazoa</taxon>
        <taxon>Chordata</taxon>
        <taxon>Craniata</taxon>
        <taxon>Vertebrata</taxon>
        <taxon>Euteleostomi</taxon>
        <taxon>Actinopterygii</taxon>
        <taxon>Neopterygii</taxon>
        <taxon>Teleostei</taxon>
        <taxon>Ostariophysi</taxon>
        <taxon>Cypriniformes</taxon>
        <taxon>Cyprinidae</taxon>
        <taxon>Cyprininae</taxon>
        <taxon>Sinocyclocheilus</taxon>
    </lineage>
</organism>
<dbReference type="PANTHER" id="PTHR14113:SF1">
    <property type="entry name" value="PROTEIN BASSOON"/>
    <property type="match status" value="1"/>
</dbReference>
<reference evidence="10" key="2">
    <citation type="submission" date="2025-09" db="UniProtKB">
        <authorList>
            <consortium name="Ensembl"/>
        </authorList>
    </citation>
    <scope>IDENTIFICATION</scope>
</reference>
<dbReference type="GO" id="GO:0035418">
    <property type="term" value="P:protein localization to synapse"/>
    <property type="evidence" value="ECO:0007669"/>
    <property type="project" value="TreeGrafter"/>
</dbReference>
<dbReference type="GO" id="GO:0098882">
    <property type="term" value="F:structural constituent of presynaptic active zone"/>
    <property type="evidence" value="ECO:0007669"/>
    <property type="project" value="TreeGrafter"/>
</dbReference>
<dbReference type="Gene3D" id="3.30.40.10">
    <property type="entry name" value="Zinc/RING finger domain, C3HC4 (zinc finger)"/>
    <property type="match status" value="1"/>
</dbReference>
<evidence type="ECO:0000313" key="10">
    <source>
        <dbReference type="Ensembl" id="ENSSRHP00000062293.1"/>
    </source>
</evidence>
<proteinExistence type="predicted"/>
<dbReference type="InterPro" id="IPR008899">
    <property type="entry name" value="Znf_piccolo"/>
</dbReference>
<keyword evidence="5" id="KW-0770">Synapse</keyword>
<evidence type="ECO:0000256" key="4">
    <source>
        <dbReference type="ARBA" id="ARBA00022833"/>
    </source>
</evidence>
<feature type="region of interest" description="Disordered" evidence="8">
    <location>
        <begin position="163"/>
        <end position="242"/>
    </location>
</feature>
<accession>A0A673KHP9</accession>
<keyword evidence="1" id="KW-0479">Metal-binding</keyword>
<dbReference type="InterPro" id="IPR013083">
    <property type="entry name" value="Znf_RING/FYVE/PHD"/>
</dbReference>
<evidence type="ECO:0000259" key="9">
    <source>
        <dbReference type="Pfam" id="PF05715"/>
    </source>
</evidence>
<evidence type="ECO:0000256" key="8">
    <source>
        <dbReference type="SAM" id="MobiDB-lite"/>
    </source>
</evidence>
<dbReference type="GO" id="GO:0030424">
    <property type="term" value="C:axon"/>
    <property type="evidence" value="ECO:0007669"/>
    <property type="project" value="TreeGrafter"/>
</dbReference>
<dbReference type="GO" id="GO:1904071">
    <property type="term" value="P:presynaptic active zone assembly"/>
    <property type="evidence" value="ECO:0007669"/>
    <property type="project" value="TreeGrafter"/>
</dbReference>
<evidence type="ECO:0000256" key="1">
    <source>
        <dbReference type="ARBA" id="ARBA00022723"/>
    </source>
</evidence>
<dbReference type="AlphaFoldDB" id="A0A673KHP9"/>
<dbReference type="InterPro" id="IPR011011">
    <property type="entry name" value="Znf_FYVE_PHD"/>
</dbReference>
<evidence type="ECO:0000256" key="3">
    <source>
        <dbReference type="ARBA" id="ARBA00022771"/>
    </source>
</evidence>
<dbReference type="GO" id="GO:0008270">
    <property type="term" value="F:zinc ion binding"/>
    <property type="evidence" value="ECO:0007669"/>
    <property type="project" value="UniProtKB-KW"/>
</dbReference>
<dbReference type="Ensembl" id="ENSSRHT00000064015.1">
    <property type="protein sequence ID" value="ENSSRHP00000062293.1"/>
    <property type="gene ID" value="ENSSRHG00000031044.1"/>
</dbReference>
<evidence type="ECO:0000256" key="5">
    <source>
        <dbReference type="ARBA" id="ARBA00023018"/>
    </source>
</evidence>
<dbReference type="InterPro" id="IPR052098">
    <property type="entry name" value="Presynaptic_Scaffold_Bsn/Pclo"/>
</dbReference>
<feature type="domain" description="Zinc finger piccolo-type" evidence="9">
    <location>
        <begin position="245"/>
        <end position="289"/>
    </location>
</feature>
<dbReference type="GO" id="GO:0098982">
    <property type="term" value="C:GABA-ergic synapse"/>
    <property type="evidence" value="ECO:0007669"/>
    <property type="project" value="TreeGrafter"/>
</dbReference>
<name>A0A673KHP9_9TELE</name>
<sequence length="344" mass="36973">MQRALGIDMTTPRSKSQQQIHSPSHQPKSGPKNTQRQRGEVLGPKSPERVAQTGRIPHPGAVPLPGLAKAQSQSDLGRSTPVRFGGQPDKTRSAGSSPAHHPTSHEAPQDGLTKLFGFGASLLNQASTLISVDPLPGSSPHPSPARNQSAQGTKVIFSDANAGASAKTNAGPPGTAKTGPGGVTFPKGPGAHLQKQPLQQQSPVHHQKGLKQQQSPTHHQTTPQQQQSPLKQPPPQPVSQKPDVTCPLCKTAFNVGTTDPPNYRSCTQCHTEVCNLCGFNPTPHLVEVRSCTDLTHILNETWLDFLTNACRQIFSHASRQIFSQMQLSNFLFQKQQMAVLVNLR</sequence>
<evidence type="ECO:0000256" key="7">
    <source>
        <dbReference type="ARBA" id="ARBA00034101"/>
    </source>
</evidence>
<evidence type="ECO:0000256" key="2">
    <source>
        <dbReference type="ARBA" id="ARBA00022737"/>
    </source>
</evidence>
<dbReference type="GO" id="GO:0098978">
    <property type="term" value="C:glutamatergic synapse"/>
    <property type="evidence" value="ECO:0007669"/>
    <property type="project" value="TreeGrafter"/>
</dbReference>
<dbReference type="Pfam" id="PF05715">
    <property type="entry name" value="zf-piccolo"/>
    <property type="match status" value="1"/>
</dbReference>